<dbReference type="PANTHER" id="PTHR40274">
    <property type="entry name" value="VIRGINIAMYCIN B LYASE"/>
    <property type="match status" value="1"/>
</dbReference>
<dbReference type="InterPro" id="IPR015943">
    <property type="entry name" value="WD40/YVTN_repeat-like_dom_sf"/>
</dbReference>
<proteinExistence type="predicted"/>
<comment type="caution">
    <text evidence="1">The sequence shown here is derived from an EMBL/GenBank/DDBJ whole genome shotgun (WGS) entry which is preliminary data.</text>
</comment>
<dbReference type="PANTHER" id="PTHR40274:SF3">
    <property type="entry name" value="VIRGINIAMYCIN B LYASE"/>
    <property type="match status" value="1"/>
</dbReference>
<organism evidence="1 2">
    <name type="scientific">Pedobacter cryophilus</name>
    <dbReference type="NCBI Taxonomy" id="2571271"/>
    <lineage>
        <taxon>Bacteria</taxon>
        <taxon>Pseudomonadati</taxon>
        <taxon>Bacteroidota</taxon>
        <taxon>Sphingobacteriia</taxon>
        <taxon>Sphingobacteriales</taxon>
        <taxon>Sphingobacteriaceae</taxon>
        <taxon>Pedobacter</taxon>
    </lineage>
</organism>
<gene>
    <name evidence="1" type="ORF">FA046_08325</name>
</gene>
<protein>
    <submittedName>
        <fullName evidence="1">Uncharacterized protein</fullName>
    </submittedName>
</protein>
<evidence type="ECO:0000313" key="2">
    <source>
        <dbReference type="Proteomes" id="UP000308181"/>
    </source>
</evidence>
<keyword evidence="2" id="KW-1185">Reference proteome</keyword>
<evidence type="ECO:0000313" key="1">
    <source>
        <dbReference type="EMBL" id="TKB99104.1"/>
    </source>
</evidence>
<reference evidence="1 2" key="1">
    <citation type="submission" date="2019-04" db="EMBL/GenBank/DDBJ databases">
        <title>Pedobacter sp. AR-3-17 sp. nov., isolated from Arctic soil.</title>
        <authorList>
            <person name="Dahal R.H."/>
            <person name="Kim D.-U."/>
        </authorList>
    </citation>
    <scope>NUCLEOTIDE SEQUENCE [LARGE SCALE GENOMIC DNA]</scope>
    <source>
        <strain evidence="1 2">AR-3-17</strain>
    </source>
</reference>
<dbReference type="Proteomes" id="UP000308181">
    <property type="component" value="Unassembled WGS sequence"/>
</dbReference>
<sequence>MKRIGLIIFLILTSLFSLKAQETIGKFTNLGPQLTASMIQGSVFLTDKSGNELVYTVVRGEPAHLLGFDIKTKKLVLDKELPKADGVWDMAQSTDGTLYIPGANGSLFKHIPGTQEVEDLGIVLAGETYLWNLTAGNDGEVFGATYPGCRVFRYHPNDGFSDVGKGPLVATENYVRSLAFHKATGFLYAGVGSHAHLIKLNPKTGEKTEILPEKYQDREFVYGLEIVEGKNGNDRLLALLTTGNITLVYNLKTQKVEQEIEDMDMKSVISKSKKQEVYYTSKGSLKRFKAAKSEKLSQELAANVGSANAFYWAKDKNLYFLTSATNLVQYNLKTKETKSTLLQIPAQPIPINAIMVGPDGKIWTGGYLAGGHATYDPKTQKNTKLLGLDQTEGMTVLGNNIYFGIYPKGRFYKYETTQSWDPKNNSPKKIGEIEGQSRSFAVLSIPNKKRLFFGMIPEYGKLGGAFLSYDETKDELKSFGTIIPQQAIASLVYHQKTVIAGTTISGGLGVKPDTKEAVLFGWDADKNEKTFELVPVKGAAAITSLIAGPDGLLWGIADGVLFVFDAQQQKVISTHKLYDYPPFGSHIWRSAFLVLHPNGNIYGTDNNQLFQINPKTRAVSVLAKDAALLVMDKQGVLYFKRGTQLWSYQP</sequence>
<name>A0A4U1C257_9SPHI</name>
<dbReference type="Gene3D" id="2.130.10.10">
    <property type="entry name" value="YVTN repeat-like/Quinoprotein amine dehydrogenase"/>
    <property type="match status" value="2"/>
</dbReference>
<dbReference type="InterPro" id="IPR011047">
    <property type="entry name" value="Quinoprotein_ADH-like_sf"/>
</dbReference>
<dbReference type="SUPFAM" id="SSF50998">
    <property type="entry name" value="Quinoprotein alcohol dehydrogenase-like"/>
    <property type="match status" value="1"/>
</dbReference>
<dbReference type="OrthoDB" id="843723at2"/>
<dbReference type="InterPro" id="IPR051344">
    <property type="entry name" value="Vgb"/>
</dbReference>
<dbReference type="AlphaFoldDB" id="A0A4U1C257"/>
<dbReference type="RefSeq" id="WP_136825915.1">
    <property type="nucleotide sequence ID" value="NZ_SWBP01000002.1"/>
</dbReference>
<accession>A0A4U1C257</accession>
<dbReference type="EMBL" id="SWBP01000002">
    <property type="protein sequence ID" value="TKB99104.1"/>
    <property type="molecule type" value="Genomic_DNA"/>
</dbReference>